<reference evidence="3" key="2">
    <citation type="submission" date="2023-06" db="EMBL/GenBank/DDBJ databases">
        <authorList>
            <consortium name="Lawrence Berkeley National Laboratory"/>
            <person name="Haridas S."/>
            <person name="Hensen N."/>
            <person name="Bonometti L."/>
            <person name="Westerberg I."/>
            <person name="Brannstrom I.O."/>
            <person name="Guillou S."/>
            <person name="Cros-Aarteil S."/>
            <person name="Calhoun S."/>
            <person name="Kuo A."/>
            <person name="Mondo S."/>
            <person name="Pangilinan J."/>
            <person name="Riley R."/>
            <person name="Labutti K."/>
            <person name="Andreopoulos B."/>
            <person name="Lipzen A."/>
            <person name="Chen C."/>
            <person name="Yanf M."/>
            <person name="Daum C."/>
            <person name="Ng V."/>
            <person name="Clum A."/>
            <person name="Steindorff A."/>
            <person name="Ohm R."/>
            <person name="Martin F."/>
            <person name="Silar P."/>
            <person name="Natvig D."/>
            <person name="Lalanne C."/>
            <person name="Gautier V."/>
            <person name="Ament-Velasquez S.L."/>
            <person name="Kruys A."/>
            <person name="Hutchinson M.I."/>
            <person name="Powell A.J."/>
            <person name="Barry K."/>
            <person name="Miller A.N."/>
            <person name="Grigoriev I.V."/>
            <person name="Debuchy R."/>
            <person name="Gladieux P."/>
            <person name="Thoren M.H."/>
            <person name="Johannesson H."/>
        </authorList>
    </citation>
    <scope>NUCLEOTIDE SEQUENCE</scope>
    <source>
        <strain evidence="3">SMH4131-1</strain>
    </source>
</reference>
<gene>
    <name evidence="3" type="ORF">B0T19DRAFT_474813</name>
</gene>
<keyword evidence="4" id="KW-1185">Reference proteome</keyword>
<dbReference type="EMBL" id="JAUEPO010000003">
    <property type="protein sequence ID" value="KAK3326941.1"/>
    <property type="molecule type" value="Genomic_DNA"/>
</dbReference>
<dbReference type="AlphaFoldDB" id="A0AAE0MBY2"/>
<sequence>MKIRDTSRQQQSITMDSDSERKPRVPTKVTSRPFTWGPSDGLQAGGFDRAPTDELRLLFRKGAASFRLSKATRPWIKAQLQLYGIPFTNSDGQPELMETLKKAFRAGKCNAPTPAVEAAERALRLKYKAAVENHHELVQQWKDKKFLELKGGPTEEAEFDVDRFLAKYFLNGLHGQPDRAKTKEPVALDLSIDCHDATLKKAIQAIPGLAFHASDYLSMSVVGWDTELDRGIEREFAKLSSGQKSGDASLFTPTHEATYDFNRFLKKYFRVDVNGVATETQNEKKPSTPVTLQYLPSSGVSLVSEFAAKVPSFCVKHLGLMLYSGGMVLGWDVAKVEAEVARIEEKCRLRVEKDLREQEQRAAEDKAQREEEVRSIYRPHHEYVARKKSEVAKPADLAIDQLVGSYVVRWEGEEGAQYSDQVNNQLTLDVFPAKSAHGVTASFFFGVIEGAMLLALSEREVALLRDSEKKKDPYYEESQANLYVSGVGYGRDDNEGADAINLGYGISTGHGSADGPACPSTLTDKKRRVGDVADPWGVQAAMAKRQKQAVRVKKEEEEDEDKDEQVGSKPLVKVKKEEGEDAKPLAEIDTQPSRVYFQFAYNVVNGYPDVDDENEHVGYLDFDMSSSSGDGVFHVPRWFGRQSFSIFKIDDEPSGDKQPLDWFEFGGRRWGSGW</sequence>
<protein>
    <submittedName>
        <fullName evidence="3">Uncharacterized protein</fullName>
    </submittedName>
</protein>
<feature type="region of interest" description="Disordered" evidence="2">
    <location>
        <begin position="1"/>
        <end position="47"/>
    </location>
</feature>
<dbReference type="Proteomes" id="UP001286456">
    <property type="component" value="Unassembled WGS sequence"/>
</dbReference>
<keyword evidence="1" id="KW-0175">Coiled coil</keyword>
<evidence type="ECO:0000256" key="2">
    <source>
        <dbReference type="SAM" id="MobiDB-lite"/>
    </source>
</evidence>
<feature type="region of interest" description="Disordered" evidence="2">
    <location>
        <begin position="548"/>
        <end position="569"/>
    </location>
</feature>
<organism evidence="3 4">
    <name type="scientific">Cercophora scortea</name>
    <dbReference type="NCBI Taxonomy" id="314031"/>
    <lineage>
        <taxon>Eukaryota</taxon>
        <taxon>Fungi</taxon>
        <taxon>Dikarya</taxon>
        <taxon>Ascomycota</taxon>
        <taxon>Pezizomycotina</taxon>
        <taxon>Sordariomycetes</taxon>
        <taxon>Sordariomycetidae</taxon>
        <taxon>Sordariales</taxon>
        <taxon>Lasiosphaeriaceae</taxon>
        <taxon>Cercophora</taxon>
    </lineage>
</organism>
<proteinExistence type="predicted"/>
<evidence type="ECO:0000313" key="3">
    <source>
        <dbReference type="EMBL" id="KAK3326941.1"/>
    </source>
</evidence>
<comment type="caution">
    <text evidence="3">The sequence shown here is derived from an EMBL/GenBank/DDBJ whole genome shotgun (WGS) entry which is preliminary data.</text>
</comment>
<evidence type="ECO:0000313" key="4">
    <source>
        <dbReference type="Proteomes" id="UP001286456"/>
    </source>
</evidence>
<name>A0AAE0MBY2_9PEZI</name>
<accession>A0AAE0MBY2</accession>
<evidence type="ECO:0000256" key="1">
    <source>
        <dbReference type="SAM" id="Coils"/>
    </source>
</evidence>
<feature type="coiled-coil region" evidence="1">
    <location>
        <begin position="348"/>
        <end position="375"/>
    </location>
</feature>
<reference evidence="3" key="1">
    <citation type="journal article" date="2023" name="Mol. Phylogenet. Evol.">
        <title>Genome-scale phylogeny and comparative genomics of the fungal order Sordariales.</title>
        <authorList>
            <person name="Hensen N."/>
            <person name="Bonometti L."/>
            <person name="Westerberg I."/>
            <person name="Brannstrom I.O."/>
            <person name="Guillou S."/>
            <person name="Cros-Aarteil S."/>
            <person name="Calhoun S."/>
            <person name="Haridas S."/>
            <person name="Kuo A."/>
            <person name="Mondo S."/>
            <person name="Pangilinan J."/>
            <person name="Riley R."/>
            <person name="LaButti K."/>
            <person name="Andreopoulos B."/>
            <person name="Lipzen A."/>
            <person name="Chen C."/>
            <person name="Yan M."/>
            <person name="Daum C."/>
            <person name="Ng V."/>
            <person name="Clum A."/>
            <person name="Steindorff A."/>
            <person name="Ohm R.A."/>
            <person name="Martin F."/>
            <person name="Silar P."/>
            <person name="Natvig D.O."/>
            <person name="Lalanne C."/>
            <person name="Gautier V."/>
            <person name="Ament-Velasquez S.L."/>
            <person name="Kruys A."/>
            <person name="Hutchinson M.I."/>
            <person name="Powell A.J."/>
            <person name="Barry K."/>
            <person name="Miller A.N."/>
            <person name="Grigoriev I.V."/>
            <person name="Debuchy R."/>
            <person name="Gladieux P."/>
            <person name="Hiltunen Thoren M."/>
            <person name="Johannesson H."/>
        </authorList>
    </citation>
    <scope>NUCLEOTIDE SEQUENCE</scope>
    <source>
        <strain evidence="3">SMH4131-1</strain>
    </source>
</reference>